<gene>
    <name evidence="1" type="ORF">ACFQMH_10235</name>
</gene>
<keyword evidence="2" id="KW-1185">Reference proteome</keyword>
<evidence type="ECO:0000313" key="1">
    <source>
        <dbReference type="EMBL" id="MFC7012076.1"/>
    </source>
</evidence>
<sequence>MPEPQPSGPSPPTTNVSGTTVFAHITGEVFVTVAGPEARGHNRVVVTAGTQHDQRDELVPS</sequence>
<protein>
    <submittedName>
        <fullName evidence="1">Uncharacterized protein</fullName>
    </submittedName>
</protein>
<dbReference type="RefSeq" id="WP_189868664.1">
    <property type="nucleotide sequence ID" value="NZ_BMWA01000001.1"/>
</dbReference>
<proteinExistence type="predicted"/>
<name>A0ABW2DZW1_9ACTN</name>
<comment type="caution">
    <text evidence="1">The sequence shown here is derived from an EMBL/GenBank/DDBJ whole genome shotgun (WGS) entry which is preliminary data.</text>
</comment>
<dbReference type="Proteomes" id="UP001596409">
    <property type="component" value="Unassembled WGS sequence"/>
</dbReference>
<evidence type="ECO:0000313" key="2">
    <source>
        <dbReference type="Proteomes" id="UP001596409"/>
    </source>
</evidence>
<organism evidence="1 2">
    <name type="scientific">Streptomyces viridiviolaceus</name>
    <dbReference type="NCBI Taxonomy" id="68282"/>
    <lineage>
        <taxon>Bacteria</taxon>
        <taxon>Bacillati</taxon>
        <taxon>Actinomycetota</taxon>
        <taxon>Actinomycetes</taxon>
        <taxon>Kitasatosporales</taxon>
        <taxon>Streptomycetaceae</taxon>
        <taxon>Streptomyces</taxon>
    </lineage>
</organism>
<reference evidence="2" key="1">
    <citation type="journal article" date="2019" name="Int. J. Syst. Evol. Microbiol.">
        <title>The Global Catalogue of Microorganisms (GCM) 10K type strain sequencing project: providing services to taxonomists for standard genome sequencing and annotation.</title>
        <authorList>
            <consortium name="The Broad Institute Genomics Platform"/>
            <consortium name="The Broad Institute Genome Sequencing Center for Infectious Disease"/>
            <person name="Wu L."/>
            <person name="Ma J."/>
        </authorList>
    </citation>
    <scope>NUCLEOTIDE SEQUENCE [LARGE SCALE GENOMIC DNA]</scope>
    <source>
        <strain evidence="2">JCM 4855</strain>
    </source>
</reference>
<dbReference type="EMBL" id="JBHSYM010000023">
    <property type="protein sequence ID" value="MFC7012076.1"/>
    <property type="molecule type" value="Genomic_DNA"/>
</dbReference>
<accession>A0ABW2DZW1</accession>